<protein>
    <submittedName>
        <fullName evidence="2">Uncharacterized protein</fullName>
    </submittedName>
</protein>
<dbReference type="AlphaFoldDB" id="A0A6J5WEA3"/>
<evidence type="ECO:0000256" key="1">
    <source>
        <dbReference type="SAM" id="MobiDB-lite"/>
    </source>
</evidence>
<reference evidence="3" key="1">
    <citation type="journal article" date="2020" name="Genome Biol.">
        <title>Gamete binning: chromosome-level and haplotype-resolved genome assembly enabled by high-throughput single-cell sequencing of gamete genomes.</title>
        <authorList>
            <person name="Campoy J.A."/>
            <person name="Sun H."/>
            <person name="Goel M."/>
            <person name="Jiao W.-B."/>
            <person name="Folz-Donahue K."/>
            <person name="Wang N."/>
            <person name="Rubio M."/>
            <person name="Liu C."/>
            <person name="Kukat C."/>
            <person name="Ruiz D."/>
            <person name="Huettel B."/>
            <person name="Schneeberger K."/>
        </authorList>
    </citation>
    <scope>NUCLEOTIDE SEQUENCE [LARGE SCALE GENOMIC DNA]</scope>
    <source>
        <strain evidence="3">cv. Rojo Pasion</strain>
    </source>
</reference>
<proteinExistence type="predicted"/>
<sequence>MKLRLTRSDSDNHTEFLIVSKSWINPIVPHSMAKSAHPLRTELKSNTALNHDVEQPVAQSKHLSNRTENKYEIEKKN</sequence>
<feature type="region of interest" description="Disordered" evidence="1">
    <location>
        <begin position="53"/>
        <end position="77"/>
    </location>
</feature>
<feature type="compositionally biased region" description="Basic and acidic residues" evidence="1">
    <location>
        <begin position="65"/>
        <end position="77"/>
    </location>
</feature>
<evidence type="ECO:0000313" key="2">
    <source>
        <dbReference type="EMBL" id="CAB4298167.1"/>
    </source>
</evidence>
<name>A0A6J5WEA3_PRUAR</name>
<gene>
    <name evidence="2" type="ORF">ORAREDHAP_LOCUS10373</name>
</gene>
<dbReference type="EMBL" id="CAEKKB010000001">
    <property type="protein sequence ID" value="CAB4298167.1"/>
    <property type="molecule type" value="Genomic_DNA"/>
</dbReference>
<organism evidence="2 3">
    <name type="scientific">Prunus armeniaca</name>
    <name type="common">Apricot</name>
    <name type="synonym">Armeniaca vulgaris</name>
    <dbReference type="NCBI Taxonomy" id="36596"/>
    <lineage>
        <taxon>Eukaryota</taxon>
        <taxon>Viridiplantae</taxon>
        <taxon>Streptophyta</taxon>
        <taxon>Embryophyta</taxon>
        <taxon>Tracheophyta</taxon>
        <taxon>Spermatophyta</taxon>
        <taxon>Magnoliopsida</taxon>
        <taxon>eudicotyledons</taxon>
        <taxon>Gunneridae</taxon>
        <taxon>Pentapetalae</taxon>
        <taxon>rosids</taxon>
        <taxon>fabids</taxon>
        <taxon>Rosales</taxon>
        <taxon>Rosaceae</taxon>
        <taxon>Amygdaloideae</taxon>
        <taxon>Amygdaleae</taxon>
        <taxon>Prunus</taxon>
    </lineage>
</organism>
<evidence type="ECO:0000313" key="3">
    <source>
        <dbReference type="Proteomes" id="UP000507245"/>
    </source>
</evidence>
<accession>A0A6J5WEA3</accession>
<keyword evidence="3" id="KW-1185">Reference proteome</keyword>
<dbReference type="Proteomes" id="UP000507245">
    <property type="component" value="Unassembled WGS sequence"/>
</dbReference>